<dbReference type="EMBL" id="KY194792">
    <property type="protein sequence ID" value="APG80684.1"/>
    <property type="molecule type" value="Genomic_DNA"/>
</dbReference>
<proteinExistence type="predicted"/>
<evidence type="ECO:0000313" key="1">
    <source>
        <dbReference type="EMBL" id="APG80684.1"/>
    </source>
</evidence>
<name>A0A1L3KS71_9ZZZZ</name>
<dbReference type="CDD" id="cd06530">
    <property type="entry name" value="S26_SPase_I"/>
    <property type="match status" value="1"/>
</dbReference>
<accession>A0A1L3KS71</accession>
<dbReference type="AlphaFoldDB" id="A0A1L3KS71"/>
<dbReference type="InterPro" id="IPR019533">
    <property type="entry name" value="Peptidase_S26"/>
</dbReference>
<sequence length="106" mass="12242">MLPNLQSGNAVIIESIKDAKTETKIGDIVSYKSKGFDRNGKHRWYHNLSLNYTCHRIIGKTPTCALIKGDNREYVEKVFYDKINGIVRLPPLPYLRNTKKYSENIK</sequence>
<organism evidence="1">
    <name type="scientific">uncultured microorganism</name>
    <dbReference type="NCBI Taxonomy" id="358574"/>
    <lineage>
        <taxon>unclassified sequences</taxon>
        <taxon>environmental samples</taxon>
    </lineage>
</organism>
<dbReference type="GO" id="GO:0006465">
    <property type="term" value="P:signal peptide processing"/>
    <property type="evidence" value="ECO:0007669"/>
    <property type="project" value="InterPro"/>
</dbReference>
<reference evidence="1" key="1">
    <citation type="submission" date="2016-11" db="EMBL/GenBank/DDBJ databases">
        <title>New CRISPR-Cas systems from uncultivated microbespotential reviewing scientists.</title>
        <authorList>
            <person name="Burstein D."/>
            <person name="Harrington L.B."/>
            <person name="Strutt S.C."/>
            <person name="Probst A.J."/>
            <person name="Anantharaman K."/>
            <person name="Thoman B.C."/>
            <person name="Doudna J.A."/>
            <person name="Banfield J.F."/>
        </authorList>
    </citation>
    <scope>NUCLEOTIDE SEQUENCE</scope>
</reference>
<protein>
    <submittedName>
        <fullName evidence="1">Uncharacterized protein</fullName>
    </submittedName>
</protein>
<dbReference type="GO" id="GO:0004252">
    <property type="term" value="F:serine-type endopeptidase activity"/>
    <property type="evidence" value="ECO:0007669"/>
    <property type="project" value="InterPro"/>
</dbReference>